<feature type="region of interest" description="Disordered" evidence="7">
    <location>
        <begin position="587"/>
        <end position="609"/>
    </location>
</feature>
<feature type="compositionally biased region" description="Polar residues" evidence="7">
    <location>
        <begin position="594"/>
        <end position="609"/>
    </location>
</feature>
<keyword evidence="6" id="KW-0539">Nucleus</keyword>
<dbReference type="InterPro" id="IPR001138">
    <property type="entry name" value="Zn2Cys6_DnaBD"/>
</dbReference>
<feature type="compositionally biased region" description="Low complexity" evidence="7">
    <location>
        <begin position="16"/>
        <end position="32"/>
    </location>
</feature>
<protein>
    <recommendedName>
        <fullName evidence="8">Zn(2)-C6 fungal-type domain-containing protein</fullName>
    </recommendedName>
</protein>
<evidence type="ECO:0000256" key="4">
    <source>
        <dbReference type="ARBA" id="ARBA00023125"/>
    </source>
</evidence>
<gene>
    <name evidence="9" type="ORF">EK21DRAFT_109229</name>
</gene>
<evidence type="ECO:0000256" key="1">
    <source>
        <dbReference type="ARBA" id="ARBA00004123"/>
    </source>
</evidence>
<dbReference type="CDD" id="cd00067">
    <property type="entry name" value="GAL4"/>
    <property type="match status" value="1"/>
</dbReference>
<dbReference type="SMART" id="SM00066">
    <property type="entry name" value="GAL4"/>
    <property type="match status" value="1"/>
</dbReference>
<feature type="region of interest" description="Disordered" evidence="7">
    <location>
        <begin position="121"/>
        <end position="161"/>
    </location>
</feature>
<dbReference type="PANTHER" id="PTHR31845:SF17">
    <property type="entry name" value="ZN(II)2CYS6 TRANSCRIPTION FACTOR (EUROFUNG)"/>
    <property type="match status" value="1"/>
</dbReference>
<accession>A0A9P4LQU0</accession>
<proteinExistence type="predicted"/>
<dbReference type="Gene3D" id="4.10.240.10">
    <property type="entry name" value="Zn(2)-C6 fungal-type DNA-binding domain"/>
    <property type="match status" value="1"/>
</dbReference>
<dbReference type="Proteomes" id="UP000799777">
    <property type="component" value="Unassembled WGS sequence"/>
</dbReference>
<comment type="subcellular location">
    <subcellularLocation>
        <location evidence="1">Nucleus</location>
    </subcellularLocation>
</comment>
<dbReference type="SUPFAM" id="SSF57701">
    <property type="entry name" value="Zn2/Cys6 DNA-binding domain"/>
    <property type="match status" value="1"/>
</dbReference>
<evidence type="ECO:0000256" key="6">
    <source>
        <dbReference type="ARBA" id="ARBA00023242"/>
    </source>
</evidence>
<evidence type="ECO:0000259" key="8">
    <source>
        <dbReference type="PROSITE" id="PS50048"/>
    </source>
</evidence>
<feature type="domain" description="Zn(2)-C6 fungal-type" evidence="8">
    <location>
        <begin position="43"/>
        <end position="75"/>
    </location>
</feature>
<dbReference type="AlphaFoldDB" id="A0A9P4LQU0"/>
<dbReference type="GO" id="GO:0008270">
    <property type="term" value="F:zinc ion binding"/>
    <property type="evidence" value="ECO:0007669"/>
    <property type="project" value="InterPro"/>
</dbReference>
<dbReference type="Pfam" id="PF00172">
    <property type="entry name" value="Zn_clus"/>
    <property type="match status" value="1"/>
</dbReference>
<feature type="compositionally biased region" description="Acidic residues" evidence="7">
    <location>
        <begin position="127"/>
        <end position="143"/>
    </location>
</feature>
<dbReference type="SMART" id="SM00906">
    <property type="entry name" value="Fungal_trans"/>
    <property type="match status" value="1"/>
</dbReference>
<evidence type="ECO:0000256" key="5">
    <source>
        <dbReference type="ARBA" id="ARBA00023163"/>
    </source>
</evidence>
<keyword evidence="5" id="KW-0804">Transcription</keyword>
<evidence type="ECO:0000313" key="9">
    <source>
        <dbReference type="EMBL" id="KAF2033092.1"/>
    </source>
</evidence>
<dbReference type="GO" id="GO:0000976">
    <property type="term" value="F:transcription cis-regulatory region binding"/>
    <property type="evidence" value="ECO:0007669"/>
    <property type="project" value="TreeGrafter"/>
</dbReference>
<dbReference type="PROSITE" id="PS50048">
    <property type="entry name" value="ZN2_CY6_FUNGAL_2"/>
    <property type="match status" value="1"/>
</dbReference>
<dbReference type="OrthoDB" id="1925334at2759"/>
<dbReference type="CDD" id="cd12148">
    <property type="entry name" value="fungal_TF_MHR"/>
    <property type="match status" value="1"/>
</dbReference>
<comment type="caution">
    <text evidence="9">The sequence shown here is derived from an EMBL/GenBank/DDBJ whole genome shotgun (WGS) entry which is preliminary data.</text>
</comment>
<keyword evidence="4" id="KW-0238">DNA-binding</keyword>
<dbReference type="PROSITE" id="PS00463">
    <property type="entry name" value="ZN2_CY6_FUNGAL_1"/>
    <property type="match status" value="1"/>
</dbReference>
<evidence type="ECO:0000256" key="2">
    <source>
        <dbReference type="ARBA" id="ARBA00022723"/>
    </source>
</evidence>
<dbReference type="GO" id="GO:0005634">
    <property type="term" value="C:nucleus"/>
    <property type="evidence" value="ECO:0007669"/>
    <property type="project" value="UniProtKB-SubCell"/>
</dbReference>
<feature type="region of interest" description="Disordered" evidence="7">
    <location>
        <begin position="1"/>
        <end position="32"/>
    </location>
</feature>
<keyword evidence="3" id="KW-0805">Transcription regulation</keyword>
<dbReference type="PANTHER" id="PTHR31845">
    <property type="entry name" value="FINGER DOMAIN PROTEIN, PUTATIVE-RELATED"/>
    <property type="match status" value="1"/>
</dbReference>
<dbReference type="GO" id="GO:0006351">
    <property type="term" value="P:DNA-templated transcription"/>
    <property type="evidence" value="ECO:0007669"/>
    <property type="project" value="InterPro"/>
</dbReference>
<sequence>MPHKRTWSQANNGADSTSPASRARISASAADSSTPAISRKVKACALCRKQKIKCIMSDSGPPCKRCTERNLSCVLNKSLQTLIEERSQWKDTVIDDLGSIHTALQQALAKLSLPQAPPLRTSASQLQEEENQPEAAEREEDVPSYDSSPRLSPKDDGLPNAPIDSLYQITRLRNLRSDESPAGRKSSLDRSSITFNDFISKGLVSFEDAERLVDVFINRIGHFMYNIGTGSYTSLDDLRRRSSILTASICAVAALHEPDSNHLYTICFREFRRLMSRSMFDRRMDQDCMRAICVASYWLHDISWMLSGYGIRRAMEMNLSSSFEQVLKNNDEEAMNNVRIWYILCVCDYHLSILYGRPSIVRDDVSLNGWEQLLRSPICSDSDKRVLSQMALLVIMGNVRELFGPDTGEAVSIVLAPEFEIFHLQIDHWKDFWYSKLPEFHEQLGEFPRKGGMLQSHLAKLHLYSHVFRGLKGPPVPHHYQSNAVAAVTSATSVIEIVLTDDTIRTSLAGLPHYIHSMIAFACVFLLKITSQYPGQYIQDAVVVDLAKRAVQQFRVTPVGKWHLVHLMAEGLERLLKKKAATTASETAEASVSKNPTQNVSFAPQVNGDTPLSTESPIIFGDGMNGVSFEDTFNFSASFLNFDTGTLDLDFPGFGF</sequence>
<evidence type="ECO:0000313" key="10">
    <source>
        <dbReference type="Proteomes" id="UP000799777"/>
    </source>
</evidence>
<dbReference type="InterPro" id="IPR007219">
    <property type="entry name" value="XnlR_reg_dom"/>
</dbReference>
<reference evidence="9" key="1">
    <citation type="journal article" date="2020" name="Stud. Mycol.">
        <title>101 Dothideomycetes genomes: a test case for predicting lifestyles and emergence of pathogens.</title>
        <authorList>
            <person name="Haridas S."/>
            <person name="Albert R."/>
            <person name="Binder M."/>
            <person name="Bloem J."/>
            <person name="Labutti K."/>
            <person name="Salamov A."/>
            <person name="Andreopoulos B."/>
            <person name="Baker S."/>
            <person name="Barry K."/>
            <person name="Bills G."/>
            <person name="Bluhm B."/>
            <person name="Cannon C."/>
            <person name="Castanera R."/>
            <person name="Culley D."/>
            <person name="Daum C."/>
            <person name="Ezra D."/>
            <person name="Gonzalez J."/>
            <person name="Henrissat B."/>
            <person name="Kuo A."/>
            <person name="Liang C."/>
            <person name="Lipzen A."/>
            <person name="Lutzoni F."/>
            <person name="Magnuson J."/>
            <person name="Mondo S."/>
            <person name="Nolan M."/>
            <person name="Ohm R."/>
            <person name="Pangilinan J."/>
            <person name="Park H.-J."/>
            <person name="Ramirez L."/>
            <person name="Alfaro M."/>
            <person name="Sun H."/>
            <person name="Tritt A."/>
            <person name="Yoshinaga Y."/>
            <person name="Zwiers L.-H."/>
            <person name="Turgeon B."/>
            <person name="Goodwin S."/>
            <person name="Spatafora J."/>
            <person name="Crous P."/>
            <person name="Grigoriev I."/>
        </authorList>
    </citation>
    <scope>NUCLEOTIDE SEQUENCE</scope>
    <source>
        <strain evidence="9">CBS 110217</strain>
    </source>
</reference>
<name>A0A9P4LQU0_9PLEO</name>
<dbReference type="InterPro" id="IPR036864">
    <property type="entry name" value="Zn2-C6_fun-type_DNA-bd_sf"/>
</dbReference>
<organism evidence="9 10">
    <name type="scientific">Setomelanomma holmii</name>
    <dbReference type="NCBI Taxonomy" id="210430"/>
    <lineage>
        <taxon>Eukaryota</taxon>
        <taxon>Fungi</taxon>
        <taxon>Dikarya</taxon>
        <taxon>Ascomycota</taxon>
        <taxon>Pezizomycotina</taxon>
        <taxon>Dothideomycetes</taxon>
        <taxon>Pleosporomycetidae</taxon>
        <taxon>Pleosporales</taxon>
        <taxon>Pleosporineae</taxon>
        <taxon>Phaeosphaeriaceae</taxon>
        <taxon>Setomelanomma</taxon>
    </lineage>
</organism>
<keyword evidence="10" id="KW-1185">Reference proteome</keyword>
<dbReference type="EMBL" id="ML978168">
    <property type="protein sequence ID" value="KAF2033092.1"/>
    <property type="molecule type" value="Genomic_DNA"/>
</dbReference>
<dbReference type="InterPro" id="IPR051089">
    <property type="entry name" value="prtT"/>
</dbReference>
<evidence type="ECO:0000256" key="3">
    <source>
        <dbReference type="ARBA" id="ARBA00023015"/>
    </source>
</evidence>
<keyword evidence="2" id="KW-0479">Metal-binding</keyword>
<dbReference type="GO" id="GO:0000981">
    <property type="term" value="F:DNA-binding transcription factor activity, RNA polymerase II-specific"/>
    <property type="evidence" value="ECO:0007669"/>
    <property type="project" value="InterPro"/>
</dbReference>
<evidence type="ECO:0000256" key="7">
    <source>
        <dbReference type="SAM" id="MobiDB-lite"/>
    </source>
</evidence>